<dbReference type="Pfam" id="PF00550">
    <property type="entry name" value="PP-binding"/>
    <property type="match status" value="1"/>
</dbReference>
<evidence type="ECO:0000256" key="4">
    <source>
        <dbReference type="ARBA" id="ARBA00016743"/>
    </source>
</evidence>
<dbReference type="InterPro" id="IPR010071">
    <property type="entry name" value="AA_adenyl_dom"/>
</dbReference>
<dbReference type="RefSeq" id="WP_086780891.1">
    <property type="nucleotide sequence ID" value="NZ_JAGIOO010000001.1"/>
</dbReference>
<dbReference type="CDD" id="cd19535">
    <property type="entry name" value="Cyc_NRPS"/>
    <property type="match status" value="1"/>
</dbReference>
<dbReference type="InterPro" id="IPR020459">
    <property type="entry name" value="AMP-binding"/>
</dbReference>
<dbReference type="InterPro" id="IPR041464">
    <property type="entry name" value="TubC_N"/>
</dbReference>
<evidence type="ECO:0000256" key="5">
    <source>
        <dbReference type="ARBA" id="ARBA00022450"/>
    </source>
</evidence>
<dbReference type="SUPFAM" id="SSF47336">
    <property type="entry name" value="ACP-like"/>
    <property type="match status" value="1"/>
</dbReference>
<evidence type="ECO:0000313" key="11">
    <source>
        <dbReference type="Proteomes" id="UP001519363"/>
    </source>
</evidence>
<dbReference type="InterPro" id="IPR006162">
    <property type="entry name" value="Ppantetheine_attach_site"/>
</dbReference>
<dbReference type="InterPro" id="IPR001242">
    <property type="entry name" value="Condensation_dom"/>
</dbReference>
<evidence type="ECO:0000256" key="6">
    <source>
        <dbReference type="ARBA" id="ARBA00022553"/>
    </source>
</evidence>
<dbReference type="CDD" id="cd12114">
    <property type="entry name" value="A_NRPS_TlmIV_like"/>
    <property type="match status" value="1"/>
</dbReference>
<dbReference type="Gene3D" id="3.30.300.30">
    <property type="match status" value="2"/>
</dbReference>
<dbReference type="Gene3D" id="3.30.559.10">
    <property type="entry name" value="Chloramphenicol acetyltransferase-like domain"/>
    <property type="match status" value="1"/>
</dbReference>
<dbReference type="InterPro" id="IPR020845">
    <property type="entry name" value="AMP-binding_CS"/>
</dbReference>
<dbReference type="PROSITE" id="PS00012">
    <property type="entry name" value="PHOSPHOPANTETHEINE"/>
    <property type="match status" value="1"/>
</dbReference>
<dbReference type="Pfam" id="PF00668">
    <property type="entry name" value="Condensation"/>
    <property type="match status" value="1"/>
</dbReference>
<dbReference type="InterPro" id="IPR001031">
    <property type="entry name" value="Thioesterase"/>
</dbReference>
<dbReference type="Gene3D" id="3.30.559.30">
    <property type="entry name" value="Nonribosomal peptide synthetase, condensation domain"/>
    <property type="match status" value="1"/>
</dbReference>
<evidence type="ECO:0000313" key="10">
    <source>
        <dbReference type="EMBL" id="MBP2472794.1"/>
    </source>
</evidence>
<organism evidence="10 11">
    <name type="scientific">Crossiella equi</name>
    <dbReference type="NCBI Taxonomy" id="130796"/>
    <lineage>
        <taxon>Bacteria</taxon>
        <taxon>Bacillati</taxon>
        <taxon>Actinomycetota</taxon>
        <taxon>Actinomycetes</taxon>
        <taxon>Pseudonocardiales</taxon>
        <taxon>Pseudonocardiaceae</taxon>
        <taxon>Crossiella</taxon>
    </lineage>
</organism>
<dbReference type="Pfam" id="PF18563">
    <property type="entry name" value="TubC_N"/>
    <property type="match status" value="1"/>
</dbReference>
<dbReference type="Gene3D" id="3.40.50.1820">
    <property type="entry name" value="alpha/beta hydrolase"/>
    <property type="match status" value="1"/>
</dbReference>
<dbReference type="InterPro" id="IPR029063">
    <property type="entry name" value="SAM-dependent_MTases_sf"/>
</dbReference>
<dbReference type="PROSITE" id="PS00455">
    <property type="entry name" value="AMP_BINDING"/>
    <property type="match status" value="1"/>
</dbReference>
<name>A0ABS5A9A1_9PSEU</name>
<keyword evidence="5" id="KW-0596">Phosphopantetheine</keyword>
<dbReference type="SUPFAM" id="SSF56801">
    <property type="entry name" value="Acetyl-CoA synthetase-like"/>
    <property type="match status" value="1"/>
</dbReference>
<dbReference type="Pfam" id="PF13193">
    <property type="entry name" value="AMP-binding_C"/>
    <property type="match status" value="1"/>
</dbReference>
<dbReference type="NCBIfam" id="TIGR01733">
    <property type="entry name" value="AA-adenyl-dom"/>
    <property type="match status" value="1"/>
</dbReference>
<dbReference type="InterPro" id="IPR044894">
    <property type="entry name" value="TubC_N_sf"/>
</dbReference>
<dbReference type="EMBL" id="JAGIOO010000001">
    <property type="protein sequence ID" value="MBP2472794.1"/>
    <property type="molecule type" value="Genomic_DNA"/>
</dbReference>
<evidence type="ECO:0000256" key="2">
    <source>
        <dbReference type="ARBA" id="ARBA00005102"/>
    </source>
</evidence>
<dbReference type="InterPro" id="IPR013217">
    <property type="entry name" value="Methyltransf_12"/>
</dbReference>
<proteinExistence type="inferred from homology"/>
<reference evidence="10 11" key="1">
    <citation type="submission" date="2021-03" db="EMBL/GenBank/DDBJ databases">
        <title>Sequencing the genomes of 1000 actinobacteria strains.</title>
        <authorList>
            <person name="Klenk H.-P."/>
        </authorList>
    </citation>
    <scope>NUCLEOTIDE SEQUENCE [LARGE SCALE GENOMIC DNA]</scope>
    <source>
        <strain evidence="10 11">DSM 44580</strain>
    </source>
</reference>
<dbReference type="Gene3D" id="1.10.1200.10">
    <property type="entry name" value="ACP-like"/>
    <property type="match status" value="1"/>
</dbReference>
<feature type="domain" description="Carrier" evidence="9">
    <location>
        <begin position="1423"/>
        <end position="1504"/>
    </location>
</feature>
<keyword evidence="7" id="KW-0436">Ligase</keyword>
<comment type="caution">
    <text evidence="10">The sequence shown here is derived from an EMBL/GenBank/DDBJ whole genome shotgun (WGS) entry which is preliminary data.</text>
</comment>
<dbReference type="Pfam" id="PF00501">
    <property type="entry name" value="AMP-binding"/>
    <property type="match status" value="1"/>
</dbReference>
<dbReference type="PANTHER" id="PTHR45527:SF10">
    <property type="entry name" value="PYOCHELIN SYNTHASE PCHF"/>
    <property type="match status" value="1"/>
</dbReference>
<dbReference type="CDD" id="cd02440">
    <property type="entry name" value="AdoMet_MTases"/>
    <property type="match status" value="1"/>
</dbReference>
<dbReference type="PROSITE" id="PS50075">
    <property type="entry name" value="CARRIER"/>
    <property type="match status" value="1"/>
</dbReference>
<dbReference type="Gene3D" id="2.30.38.10">
    <property type="entry name" value="Luciferase, Domain 3"/>
    <property type="match status" value="1"/>
</dbReference>
<dbReference type="InterPro" id="IPR023213">
    <property type="entry name" value="CAT-like_dom_sf"/>
</dbReference>
<comment type="similarity">
    <text evidence="3">Belongs to the ATP-dependent AMP-binding enzyme family. MbtB subfamily.</text>
</comment>
<dbReference type="InterPro" id="IPR009081">
    <property type="entry name" value="PP-bd_ACP"/>
</dbReference>
<dbReference type="InterPro" id="IPR000873">
    <property type="entry name" value="AMP-dep_synth/lig_dom"/>
</dbReference>
<dbReference type="InterPro" id="IPR025110">
    <property type="entry name" value="AMP-bd_C"/>
</dbReference>
<evidence type="ECO:0000256" key="3">
    <source>
        <dbReference type="ARBA" id="ARBA00007380"/>
    </source>
</evidence>
<keyword evidence="6" id="KW-0597">Phosphoprotein</keyword>
<dbReference type="PANTHER" id="PTHR45527">
    <property type="entry name" value="NONRIBOSOMAL PEPTIDE SYNTHETASE"/>
    <property type="match status" value="1"/>
</dbReference>
<dbReference type="InterPro" id="IPR045851">
    <property type="entry name" value="AMP-bd_C_sf"/>
</dbReference>
<sequence length="1814" mass="195333">MTEQQTVRALLAELGALGVRLWADEGKLRYRAPSGVLTGDLLDRLKASKALVLEHLARAQAPVRLAPDPAARTRPFPLTDIQAAYLLGRQDAFDYGGVSCHGYLELLFPDLDPDRLSAAWAKLVRRHDMLRAVVHPDGHQQVLAEVPERPIPVADLRGRPAHEVTAAVERTRAELADHVYAPDVWPLHDLRLTRADDRAVLHVSVDLLIADYLSVHLLLTELGKLYHHPDLELPALDLTFRDYVLAERALGDDGSAHTAARARDHAYWWARLDTLPPAPELPLAPDARTRGRAEFTRHRTVLSTVDWATLRSLAASHGSTASSAVLAVFAEVIGRWSRQPRFTLNVTLLNRLALHPQVDHLVGDFTSVNLLAVDRGPDRDLAGLTQALQARLWEDLDHRLCTGVEVLRELARRRGRAAALMPVVYTSMVGLGDQTDTEGLLTLGELGYGITQTPQVWIDCQVMEAKGELVVHWDVRTGLFPDGVVEAAFAAFAALLHRVAADPAAWTEPGPLALPAAQARVRDRVNNTAAPLPDALLHEDLLHQAFRRPDAVALLSGRRAATYRELLDQATAVAEVLHALGVAGQRVAVVLDKGVDQVAAVLGVLLTGGAYVPVDTDQPAARRDLVLADAGCRVALTQSSLTDGPWPVSVVAVDRLTTPSRPLTGPPPRYRSPDDLAYVIYTSGSTGTPKGVMVGHRAALNTVRDITTRFGVTQDDRVLGLAGLGFDLSVYDLFGVLGAGGAVVLPDPARRRDPAHWAELAAQHGVTLWNSVPAQLEILQHYLDAEPSVELPALREVLLSGDWIPVTLPDRVRARIPQARLTSLGGATEAAIWSIQHPIGEVPAGAASIPYGTPLTNQTWHVLDHALRPCPDWVTGELYIGGHGLALGYLGDPERTAARFPTHPVTGERLYRTGDLGRYRPDGTIEFLGREDTQVKIRGHRVELAEVEAALTGHPAIGAAAALVTGDQALERRLVAFATPAARTPSGPSLPGLAEAAAARGEEVVAGHDPAVYAAFTAALDQVALHSMAAVLREAGLCRDGGHTTAQVATALGVTPRHHRLLGRWLSALTAAGLLHRTGEHHHGLAPAADLAALWSTVDGLEAELAYGGDLVDYVRRCAAHLPALLREELDPLDLLFPGGELGVAEAAYQGNLVSRYVNRFAAGALREIAAAHEGPGPLRVLEVGAGVGGTSNDVIPELAAFDVRYRFTDLSQFFLNEARVRYAGHPWVEYGRFDLNEGLREQGETPNSVDVVLCANVLHNATDLPAVLDRLTGLLAPGGYLVFLEATGENLPLLVSMEFHQGLSRFEDLRQVTGRAFLNRAEWTAQLDRVGAELVACLPRSQERFAEVGQHVFVARVKTDRQRVTETEVRAHLARHLPEHMLPNGLQLVDALPLTANGKLDRAALRTWLPEDTGTAASCGAPPRDDLETAVAAVWADLLHLDRVGRDQEFFALGGDSLLAAKVVGRLREDVPAAAALDWETQLRIVLRGTTVAMLADALRAAPAGTGTAGGGVRLVELLPGTGPALVFVHDGSGTLAPYRDLVEALRRRGHPGPVLGLEPESARAYTAIPSEVLLPRLAADYARALTAAGHTRVTVAGYCLGGLLATELARTLAEGGTEVEHLSVVSCRRMPYLVEDPVLLEYAFALLLGADSERLGYPGWARVDAAVRAALARRPGVVPAGALDRLGPEFADVSAAFRRLAAQPVAQRLDRLREVLPGAAQEVDLAEKYAVFTHSLRAVTEFEAEPYAGDITFLADVGEMPFLPDVHGSMAGYWRELCLGELTVERIPGTHFSCLGPAHADGVLDRLPWTAR</sequence>
<dbReference type="Pfam" id="PF00975">
    <property type="entry name" value="Thioesterase"/>
    <property type="match status" value="1"/>
</dbReference>
<dbReference type="InterPro" id="IPR036736">
    <property type="entry name" value="ACP-like_sf"/>
</dbReference>
<dbReference type="SUPFAM" id="SSF52777">
    <property type="entry name" value="CoA-dependent acyltransferases"/>
    <property type="match status" value="2"/>
</dbReference>
<keyword evidence="11" id="KW-1185">Reference proteome</keyword>
<dbReference type="Gene3D" id="3.40.50.150">
    <property type="entry name" value="Vaccinia Virus protein VP39"/>
    <property type="match status" value="1"/>
</dbReference>
<dbReference type="Gene3D" id="3.40.50.980">
    <property type="match status" value="2"/>
</dbReference>
<evidence type="ECO:0000259" key="9">
    <source>
        <dbReference type="PROSITE" id="PS50075"/>
    </source>
</evidence>
<evidence type="ECO:0000256" key="1">
    <source>
        <dbReference type="ARBA" id="ARBA00001957"/>
    </source>
</evidence>
<comment type="pathway">
    <text evidence="2">Siderophore biosynthesis; mycobactin biosynthesis.</text>
</comment>
<dbReference type="Proteomes" id="UP001519363">
    <property type="component" value="Unassembled WGS sequence"/>
</dbReference>
<dbReference type="SUPFAM" id="SSF53474">
    <property type="entry name" value="alpha/beta-Hydrolases"/>
    <property type="match status" value="1"/>
</dbReference>
<protein>
    <recommendedName>
        <fullName evidence="4">Phenyloxazoline synthase MbtB</fullName>
    </recommendedName>
    <alternativeName>
        <fullName evidence="8">Mycobactin synthetase protein B</fullName>
    </alternativeName>
</protein>
<accession>A0ABS5A9A1</accession>
<comment type="cofactor">
    <cofactor evidence="1">
        <name>pantetheine 4'-phosphate</name>
        <dbReference type="ChEBI" id="CHEBI:47942"/>
    </cofactor>
</comment>
<dbReference type="InterPro" id="IPR057737">
    <property type="entry name" value="Condensation_MtbB-like"/>
</dbReference>
<dbReference type="Pfam" id="PF08242">
    <property type="entry name" value="Methyltransf_12"/>
    <property type="match status" value="1"/>
</dbReference>
<evidence type="ECO:0000256" key="7">
    <source>
        <dbReference type="ARBA" id="ARBA00022598"/>
    </source>
</evidence>
<evidence type="ECO:0000256" key="8">
    <source>
        <dbReference type="ARBA" id="ARBA00033440"/>
    </source>
</evidence>
<dbReference type="InterPro" id="IPR029058">
    <property type="entry name" value="AB_hydrolase_fold"/>
</dbReference>
<dbReference type="SUPFAM" id="SSF53335">
    <property type="entry name" value="S-adenosyl-L-methionine-dependent methyltransferases"/>
    <property type="match status" value="1"/>
</dbReference>
<dbReference type="PRINTS" id="PR00154">
    <property type="entry name" value="AMPBINDING"/>
</dbReference>
<dbReference type="Gene3D" id="1.10.10.1830">
    <property type="entry name" value="Non-ribosomal peptide synthase, adenylation domain"/>
    <property type="match status" value="1"/>
</dbReference>
<gene>
    <name evidence="10" type="ORF">JOF53_001666</name>
</gene>